<organism evidence="2 3">
    <name type="scientific">Pyxicephalus adspersus</name>
    <name type="common">African bullfrog</name>
    <dbReference type="NCBI Taxonomy" id="30357"/>
    <lineage>
        <taxon>Eukaryota</taxon>
        <taxon>Metazoa</taxon>
        <taxon>Chordata</taxon>
        <taxon>Craniata</taxon>
        <taxon>Vertebrata</taxon>
        <taxon>Euteleostomi</taxon>
        <taxon>Amphibia</taxon>
        <taxon>Batrachia</taxon>
        <taxon>Anura</taxon>
        <taxon>Neobatrachia</taxon>
        <taxon>Ranoidea</taxon>
        <taxon>Pyxicephalidae</taxon>
        <taxon>Pyxicephalinae</taxon>
        <taxon>Pyxicephalus</taxon>
    </lineage>
</organism>
<keyword evidence="1" id="KW-1133">Transmembrane helix</keyword>
<reference evidence="2" key="1">
    <citation type="thesis" date="2020" institute="ProQuest LLC" country="789 East Eisenhower Parkway, Ann Arbor, MI, USA">
        <title>Comparative Genomics and Chromosome Evolution.</title>
        <authorList>
            <person name="Mudd A.B."/>
        </authorList>
    </citation>
    <scope>NUCLEOTIDE SEQUENCE</scope>
    <source>
        <strain evidence="2">1538</strain>
        <tissue evidence="2">Blood</tissue>
    </source>
</reference>
<name>A0AAV2ZIY5_PYXAD</name>
<keyword evidence="1" id="KW-0472">Membrane</keyword>
<gene>
    <name evidence="2" type="ORF">GDO54_016057</name>
</gene>
<proteinExistence type="predicted"/>
<feature type="transmembrane region" description="Helical" evidence="1">
    <location>
        <begin position="58"/>
        <end position="78"/>
    </location>
</feature>
<keyword evidence="1" id="KW-0812">Transmembrane</keyword>
<dbReference type="EMBL" id="DYDO01000009">
    <property type="protein sequence ID" value="DBA17729.1"/>
    <property type="molecule type" value="Genomic_DNA"/>
</dbReference>
<protein>
    <submittedName>
        <fullName evidence="2">Uncharacterized protein</fullName>
    </submittedName>
</protein>
<evidence type="ECO:0000313" key="3">
    <source>
        <dbReference type="Proteomes" id="UP001181693"/>
    </source>
</evidence>
<keyword evidence="3" id="KW-1185">Reference proteome</keyword>
<comment type="caution">
    <text evidence="2">The sequence shown here is derived from an EMBL/GenBank/DDBJ whole genome shotgun (WGS) entry which is preliminary data.</text>
</comment>
<evidence type="ECO:0000313" key="2">
    <source>
        <dbReference type="EMBL" id="DBA17729.1"/>
    </source>
</evidence>
<dbReference type="AlphaFoldDB" id="A0AAV2ZIY5"/>
<evidence type="ECO:0000256" key="1">
    <source>
        <dbReference type="SAM" id="Phobius"/>
    </source>
</evidence>
<sequence>MYGGESPVTHFLYLLFDVPQICHQSIRSLPSVVASSVSNPPTFYELMRILLLVDSVDIFLSSVSTETIFLIFEIAIFIQ</sequence>
<accession>A0AAV2ZIY5</accession>
<dbReference type="Proteomes" id="UP001181693">
    <property type="component" value="Unassembled WGS sequence"/>
</dbReference>